<feature type="site" description="Lowers pKa of active site Tyr" evidence="5">
    <location>
        <position position="56"/>
    </location>
</feature>
<organism evidence="7 8">
    <name type="scientific">Tremella mesenterica</name>
    <name type="common">Jelly fungus</name>
    <dbReference type="NCBI Taxonomy" id="5217"/>
    <lineage>
        <taxon>Eukaryota</taxon>
        <taxon>Fungi</taxon>
        <taxon>Dikarya</taxon>
        <taxon>Basidiomycota</taxon>
        <taxon>Agaricomycotina</taxon>
        <taxon>Tremellomycetes</taxon>
        <taxon>Tremellales</taxon>
        <taxon>Tremellaceae</taxon>
        <taxon>Tremella</taxon>
    </lineage>
</organism>
<evidence type="ECO:0000259" key="6">
    <source>
        <dbReference type="Pfam" id="PF00248"/>
    </source>
</evidence>
<feature type="domain" description="NADP-dependent oxidoreductase" evidence="6">
    <location>
        <begin position="1"/>
        <end position="240"/>
    </location>
</feature>
<evidence type="ECO:0000313" key="8">
    <source>
        <dbReference type="Proteomes" id="UP000289152"/>
    </source>
</evidence>
<name>A0A4Q1BGH5_TREME</name>
<accession>A0A4Q1BGH5</accession>
<dbReference type="GO" id="GO:0016491">
    <property type="term" value="F:oxidoreductase activity"/>
    <property type="evidence" value="ECO:0007669"/>
    <property type="project" value="UniProtKB-KW"/>
</dbReference>
<comment type="caution">
    <text evidence="7">The sequence shown here is derived from an EMBL/GenBank/DDBJ whole genome shotgun (WGS) entry which is preliminary data.</text>
</comment>
<dbReference type="FunCoup" id="A0A4Q1BGH5">
    <property type="interactions" value="255"/>
</dbReference>
<keyword evidence="8" id="KW-1185">Reference proteome</keyword>
<dbReference type="PROSITE" id="PS00798">
    <property type="entry name" value="ALDOKETO_REDUCTASE_1"/>
    <property type="match status" value="1"/>
</dbReference>
<dbReference type="PANTHER" id="PTHR43827">
    <property type="entry name" value="2,5-DIKETO-D-GLUCONIC ACID REDUCTASE"/>
    <property type="match status" value="1"/>
</dbReference>
<evidence type="ECO:0000256" key="4">
    <source>
        <dbReference type="PIRSR" id="PIRSR000097-2"/>
    </source>
</evidence>
<dbReference type="STRING" id="5217.A0A4Q1BGH5"/>
<dbReference type="InterPro" id="IPR023210">
    <property type="entry name" value="NADP_OxRdtase_dom"/>
</dbReference>
<dbReference type="PRINTS" id="PR00069">
    <property type="entry name" value="ALDKETRDTASE"/>
</dbReference>
<dbReference type="FunFam" id="3.20.20.100:FF:000015">
    <property type="entry name" value="Oxidoreductase, aldo/keto reductase family"/>
    <property type="match status" value="1"/>
</dbReference>
<dbReference type="VEuPathDB" id="FungiDB:TREMEDRAFT_37815"/>
<keyword evidence="2" id="KW-0560">Oxidoreductase</keyword>
<proteinExistence type="inferred from homology"/>
<feature type="active site" description="Proton donor" evidence="3">
    <location>
        <position position="27"/>
    </location>
</feature>
<dbReference type="InterPro" id="IPR018170">
    <property type="entry name" value="Aldo/ket_reductase_CS"/>
</dbReference>
<dbReference type="PROSITE" id="PS00062">
    <property type="entry name" value="ALDOKETO_REDUCTASE_2"/>
    <property type="match status" value="1"/>
</dbReference>
<dbReference type="OrthoDB" id="416253at2759"/>
<dbReference type="PROSITE" id="PS00063">
    <property type="entry name" value="ALDOKETO_REDUCTASE_3"/>
    <property type="match status" value="1"/>
</dbReference>
<dbReference type="PIRSF" id="PIRSF000097">
    <property type="entry name" value="AKR"/>
    <property type="match status" value="1"/>
</dbReference>
<feature type="binding site" evidence="4">
    <location>
        <position position="88"/>
    </location>
    <ligand>
        <name>substrate</name>
    </ligand>
</feature>
<dbReference type="Gene3D" id="3.20.20.100">
    <property type="entry name" value="NADP-dependent oxidoreductase domain"/>
    <property type="match status" value="1"/>
</dbReference>
<reference evidence="7 8" key="1">
    <citation type="submission" date="2016-06" db="EMBL/GenBank/DDBJ databases">
        <title>Evolution of pathogenesis and genome organization in the Tremellales.</title>
        <authorList>
            <person name="Cuomo C."/>
            <person name="Litvintseva A."/>
            <person name="Heitman J."/>
            <person name="Chen Y."/>
            <person name="Sun S."/>
            <person name="Springer D."/>
            <person name="Dromer F."/>
            <person name="Young S."/>
            <person name="Zeng Q."/>
            <person name="Chapman S."/>
            <person name="Gujja S."/>
            <person name="Saif S."/>
            <person name="Birren B."/>
        </authorList>
    </citation>
    <scope>NUCLEOTIDE SEQUENCE [LARGE SCALE GENOMIC DNA]</scope>
    <source>
        <strain evidence="7 8">ATCC 28783</strain>
    </source>
</reference>
<evidence type="ECO:0000313" key="7">
    <source>
        <dbReference type="EMBL" id="RXK36613.1"/>
    </source>
</evidence>
<evidence type="ECO:0000256" key="1">
    <source>
        <dbReference type="ARBA" id="ARBA00007905"/>
    </source>
</evidence>
<evidence type="ECO:0000256" key="2">
    <source>
        <dbReference type="ARBA" id="ARBA00023002"/>
    </source>
</evidence>
<dbReference type="InParanoid" id="A0A4Q1BGH5"/>
<dbReference type="InterPro" id="IPR020471">
    <property type="entry name" value="AKR"/>
</dbReference>
<protein>
    <submittedName>
        <fullName evidence="7">Aldo-keto reductase</fullName>
    </submittedName>
</protein>
<dbReference type="CDD" id="cd19071">
    <property type="entry name" value="AKR_AKR1-5-like"/>
    <property type="match status" value="1"/>
</dbReference>
<dbReference type="AlphaFoldDB" id="A0A4Q1BGH5"/>
<dbReference type="EMBL" id="SDIL01000092">
    <property type="protein sequence ID" value="RXK36613.1"/>
    <property type="molecule type" value="Genomic_DNA"/>
</dbReference>
<dbReference type="SUPFAM" id="SSF51430">
    <property type="entry name" value="NAD(P)-linked oxidoreductase"/>
    <property type="match status" value="1"/>
</dbReference>
<dbReference type="PANTHER" id="PTHR43827:SF13">
    <property type="entry name" value="ALDO_KETO REDUCTASE FAMILY PROTEIN"/>
    <property type="match status" value="1"/>
</dbReference>
<dbReference type="Proteomes" id="UP000289152">
    <property type="component" value="Unassembled WGS sequence"/>
</dbReference>
<sequence length="253" mass="28841">MSDQETYDACLWALEMGYRHIDTAEWYENEVCVGKAVAAFCKKSGISREEIFITSKLKNNRTYSSALKDLRASLKRSNLDYFDLYLMHSPIGGPSVREEIWSAMIDAQKEGLVRSIGVSNFGVRHIQEIIDQNVSLPTINQIDLHPFMRHPDIVKICESNGIVLEAWAPLARGYKFSHPSVIKISKKHSKSPAQILLRWGIQHNHVVIPKSVSKERIQANSEIFDFCLSEEDMNELDGLDEYLVTDWDVVDTP</sequence>
<dbReference type="Pfam" id="PF00248">
    <property type="entry name" value="Aldo_ket_red"/>
    <property type="match status" value="1"/>
</dbReference>
<comment type="similarity">
    <text evidence="1">Belongs to the aldo/keto reductase family.</text>
</comment>
<evidence type="ECO:0000256" key="3">
    <source>
        <dbReference type="PIRSR" id="PIRSR000097-1"/>
    </source>
</evidence>
<gene>
    <name evidence="7" type="ORF">M231_06154</name>
</gene>
<evidence type="ECO:0000256" key="5">
    <source>
        <dbReference type="PIRSR" id="PIRSR000097-3"/>
    </source>
</evidence>
<dbReference type="InterPro" id="IPR036812">
    <property type="entry name" value="NAD(P)_OxRdtase_dom_sf"/>
</dbReference>